<dbReference type="InterPro" id="IPR014197">
    <property type="entry name" value="Sporulation_prot_YunB"/>
</dbReference>
<sequence length="225" mass="25671">MKKIKKIKAKKTKLVLLIMVIVLTIWYLVHSFNAFVEPQLQAIAKQHTGFAINNIVKEVLADMEYESDELLKVERNEAQEVTSIEYDSKRLNQILYSALNTIDESLLAAQDGKKDPKTKEVFYEDGILYEIPLGYFTKSYLLYDHGPRIKVRMKMLNDVTGEIKTEAKAYGINNTMIRISLVVHVDAQVITFMSSNEYKTSMELPLIVQVVNGTVPDMSPYALSQ</sequence>
<organism evidence="1 2">
    <name type="scientific">[Eubacterium] hominis</name>
    <dbReference type="NCBI Taxonomy" id="2764325"/>
    <lineage>
        <taxon>Bacteria</taxon>
        <taxon>Bacillati</taxon>
        <taxon>Bacillota</taxon>
        <taxon>Erysipelotrichia</taxon>
        <taxon>Erysipelotrichales</taxon>
        <taxon>Erysipelotrichaceae</taxon>
        <taxon>Amedibacillus</taxon>
    </lineage>
</organism>
<dbReference type="RefSeq" id="WP_117453848.1">
    <property type="nucleotide sequence ID" value="NZ_CP060636.1"/>
</dbReference>
<protein>
    <submittedName>
        <fullName evidence="1">Sporulation protein YunB</fullName>
    </submittedName>
</protein>
<name>A0A7G9GJQ8_9FIRM</name>
<gene>
    <name evidence="1" type="primary">yunB</name>
    <name evidence="1" type="ORF">H9Q80_12260</name>
</gene>
<reference evidence="1 2" key="1">
    <citation type="submission" date="2020-08" db="EMBL/GenBank/DDBJ databases">
        <authorList>
            <person name="Liu C."/>
            <person name="Sun Q."/>
        </authorList>
    </citation>
    <scope>NUCLEOTIDE SEQUENCE [LARGE SCALE GENOMIC DNA]</scope>
    <source>
        <strain evidence="1 2">NSJ-61</strain>
    </source>
</reference>
<evidence type="ECO:0000313" key="2">
    <source>
        <dbReference type="Proteomes" id="UP000515856"/>
    </source>
</evidence>
<dbReference type="KEGG" id="ehn:H9Q80_12260"/>
<dbReference type="Proteomes" id="UP000515856">
    <property type="component" value="Chromosome"/>
</dbReference>
<dbReference type="NCBIfam" id="TIGR02832">
    <property type="entry name" value="spo_yunB"/>
    <property type="match status" value="1"/>
</dbReference>
<dbReference type="AlphaFoldDB" id="A0A7G9GJQ8"/>
<dbReference type="PIRSF" id="PIRSF021383">
    <property type="entry name" value="YunB"/>
    <property type="match status" value="1"/>
</dbReference>
<accession>A0A7G9GJQ8</accession>
<keyword evidence="2" id="KW-1185">Reference proteome</keyword>
<dbReference type="Pfam" id="PF09560">
    <property type="entry name" value="Spore_YunB"/>
    <property type="match status" value="1"/>
</dbReference>
<proteinExistence type="predicted"/>
<dbReference type="EMBL" id="CP060636">
    <property type="protein sequence ID" value="QNM11040.1"/>
    <property type="molecule type" value="Genomic_DNA"/>
</dbReference>
<evidence type="ECO:0000313" key="1">
    <source>
        <dbReference type="EMBL" id="QNM11040.1"/>
    </source>
</evidence>